<dbReference type="PROSITE" id="PS01359">
    <property type="entry name" value="ZF_PHD_1"/>
    <property type="match status" value="1"/>
</dbReference>
<evidence type="ECO:0000256" key="2">
    <source>
        <dbReference type="ARBA" id="ARBA00022771"/>
    </source>
</evidence>
<dbReference type="InterPro" id="IPR027417">
    <property type="entry name" value="P-loop_NTPase"/>
</dbReference>
<dbReference type="PROSITE" id="PS50016">
    <property type="entry name" value="ZF_PHD_2"/>
    <property type="match status" value="1"/>
</dbReference>
<dbReference type="GO" id="GO:0008270">
    <property type="term" value="F:zinc ion binding"/>
    <property type="evidence" value="ECO:0007669"/>
    <property type="project" value="UniProtKB-KW"/>
</dbReference>
<keyword evidence="2 4" id="KW-0863">Zinc-finger</keyword>
<dbReference type="Gene3D" id="3.40.50.300">
    <property type="entry name" value="P-loop containing nucleotide triphosphate hydrolases"/>
    <property type="match status" value="1"/>
</dbReference>
<name>A0AAE0GLD7_9CHLO</name>
<dbReference type="PROSITE" id="PS51192">
    <property type="entry name" value="HELICASE_ATP_BIND_1"/>
    <property type="match status" value="1"/>
</dbReference>
<dbReference type="InterPro" id="IPR011011">
    <property type="entry name" value="Znf_FYVE_PHD"/>
</dbReference>
<dbReference type="Pfam" id="PF00176">
    <property type="entry name" value="SNF2-rel_dom"/>
    <property type="match status" value="1"/>
</dbReference>
<dbReference type="Pfam" id="PF00628">
    <property type="entry name" value="PHD"/>
    <property type="match status" value="1"/>
</dbReference>
<evidence type="ECO:0000313" key="8">
    <source>
        <dbReference type="Proteomes" id="UP001190700"/>
    </source>
</evidence>
<evidence type="ECO:0008006" key="9">
    <source>
        <dbReference type="Google" id="ProtNLM"/>
    </source>
</evidence>
<dbReference type="InterPro" id="IPR000330">
    <property type="entry name" value="SNF2_N"/>
</dbReference>
<dbReference type="InterPro" id="IPR013083">
    <property type="entry name" value="Znf_RING/FYVE/PHD"/>
</dbReference>
<keyword evidence="3" id="KW-0862">Zinc</keyword>
<evidence type="ECO:0000256" key="4">
    <source>
        <dbReference type="PROSITE-ProRule" id="PRU00146"/>
    </source>
</evidence>
<proteinExistence type="predicted"/>
<dbReference type="CDD" id="cd15489">
    <property type="entry name" value="PHD_SF"/>
    <property type="match status" value="1"/>
</dbReference>
<dbReference type="SMART" id="SM00487">
    <property type="entry name" value="DEXDc"/>
    <property type="match status" value="1"/>
</dbReference>
<keyword evidence="8" id="KW-1185">Reference proteome</keyword>
<dbReference type="InterPro" id="IPR038718">
    <property type="entry name" value="SNF2-like_sf"/>
</dbReference>
<reference evidence="7 8" key="1">
    <citation type="journal article" date="2015" name="Genome Biol. Evol.">
        <title>Comparative Genomics of a Bacterivorous Green Alga Reveals Evolutionary Causalities and Consequences of Phago-Mixotrophic Mode of Nutrition.</title>
        <authorList>
            <person name="Burns J.A."/>
            <person name="Paasch A."/>
            <person name="Narechania A."/>
            <person name="Kim E."/>
        </authorList>
    </citation>
    <scope>NUCLEOTIDE SEQUENCE [LARGE SCALE GENOMIC DNA]</scope>
    <source>
        <strain evidence="7 8">PLY_AMNH</strain>
    </source>
</reference>
<dbReference type="AlphaFoldDB" id="A0AAE0GLD7"/>
<dbReference type="InterPro" id="IPR019786">
    <property type="entry name" value="Zinc_finger_PHD-type_CS"/>
</dbReference>
<gene>
    <name evidence="7" type="ORF">CYMTET_11985</name>
</gene>
<evidence type="ECO:0000259" key="5">
    <source>
        <dbReference type="PROSITE" id="PS50016"/>
    </source>
</evidence>
<dbReference type="InterPro" id="IPR019787">
    <property type="entry name" value="Znf_PHD-finger"/>
</dbReference>
<comment type="caution">
    <text evidence="7">The sequence shown here is derived from an EMBL/GenBank/DDBJ whole genome shotgun (WGS) entry which is preliminary data.</text>
</comment>
<evidence type="ECO:0000313" key="7">
    <source>
        <dbReference type="EMBL" id="KAK3280168.1"/>
    </source>
</evidence>
<evidence type="ECO:0000256" key="3">
    <source>
        <dbReference type="ARBA" id="ARBA00022833"/>
    </source>
</evidence>
<sequence length="457" mass="51768">MQRSWCDVCRGDNSDGDLFRCSKCPRKFHPECVKLQFQPDTGWQCESCSGAKAPDKGTKKHIREMKARTQALRKTHRQLRASRQVFFAASRAKLLPFVSEPRLDRILSQLPSVADAVRSLDIGIEEKFIHGTLRDYQVVGVNWILSQYAQGVGGILADEMGLGKTIQTLAFLASLKFKRQLNGPHLIITPLAVLQNWVNELKRFTPGLTHCKIQGCKQERDRILSDPEVLHGAFDIYLTTYETMMSEEGFFTDNFLWHTVTIDEGHRIKNEATKLCSTLARIQSPFRLLLTGTPLQNNMHELYALLSYILPDVFTDASVFEAGYSEVDGGRAVDGKILQSARILLESLMIRRIKADVENTLLPKLEYKVYVPLAPLQRRWYRRMLCKDAQASGLLSINQIRAKLSQLTKVCNHPKQLLIALDKRREQAASKLKAAEGSDFAHLQARLPLAPSSRCFE</sequence>
<evidence type="ECO:0000259" key="6">
    <source>
        <dbReference type="PROSITE" id="PS51192"/>
    </source>
</evidence>
<keyword evidence="1" id="KW-0479">Metal-binding</keyword>
<dbReference type="SMART" id="SM00249">
    <property type="entry name" value="PHD"/>
    <property type="match status" value="1"/>
</dbReference>
<dbReference type="PANTHER" id="PTHR10799">
    <property type="entry name" value="SNF2/RAD54 HELICASE FAMILY"/>
    <property type="match status" value="1"/>
</dbReference>
<dbReference type="InterPro" id="IPR014001">
    <property type="entry name" value="Helicase_ATP-bd"/>
</dbReference>
<dbReference type="GO" id="GO:0005524">
    <property type="term" value="F:ATP binding"/>
    <property type="evidence" value="ECO:0007669"/>
    <property type="project" value="InterPro"/>
</dbReference>
<dbReference type="EMBL" id="LGRX02004505">
    <property type="protein sequence ID" value="KAK3280168.1"/>
    <property type="molecule type" value="Genomic_DNA"/>
</dbReference>
<dbReference type="SUPFAM" id="SSF57903">
    <property type="entry name" value="FYVE/PHD zinc finger"/>
    <property type="match status" value="1"/>
</dbReference>
<dbReference type="InterPro" id="IPR001965">
    <property type="entry name" value="Znf_PHD"/>
</dbReference>
<feature type="non-terminal residue" evidence="7">
    <location>
        <position position="457"/>
    </location>
</feature>
<feature type="domain" description="Helicase ATP-binding" evidence="6">
    <location>
        <begin position="145"/>
        <end position="312"/>
    </location>
</feature>
<dbReference type="Gene3D" id="3.40.50.10810">
    <property type="entry name" value="Tandem AAA-ATPase domain"/>
    <property type="match status" value="1"/>
</dbReference>
<protein>
    <recommendedName>
        <fullName evidence="9">Helicase ATP-binding domain-containing protein</fullName>
    </recommendedName>
</protein>
<evidence type="ECO:0000256" key="1">
    <source>
        <dbReference type="ARBA" id="ARBA00022723"/>
    </source>
</evidence>
<dbReference type="Proteomes" id="UP001190700">
    <property type="component" value="Unassembled WGS sequence"/>
</dbReference>
<dbReference type="SUPFAM" id="SSF52540">
    <property type="entry name" value="P-loop containing nucleoside triphosphate hydrolases"/>
    <property type="match status" value="1"/>
</dbReference>
<accession>A0AAE0GLD7</accession>
<dbReference type="Gene3D" id="3.30.40.10">
    <property type="entry name" value="Zinc/RING finger domain, C3HC4 (zinc finger)"/>
    <property type="match status" value="1"/>
</dbReference>
<feature type="domain" description="PHD-type" evidence="5">
    <location>
        <begin position="3"/>
        <end position="51"/>
    </location>
</feature>
<organism evidence="7 8">
    <name type="scientific">Cymbomonas tetramitiformis</name>
    <dbReference type="NCBI Taxonomy" id="36881"/>
    <lineage>
        <taxon>Eukaryota</taxon>
        <taxon>Viridiplantae</taxon>
        <taxon>Chlorophyta</taxon>
        <taxon>Pyramimonadophyceae</taxon>
        <taxon>Pyramimonadales</taxon>
        <taxon>Pyramimonadaceae</taxon>
        <taxon>Cymbomonas</taxon>
    </lineage>
</organism>